<name>A0A0F9AW14_9ZZZZ</name>
<protein>
    <submittedName>
        <fullName evidence="1">Uncharacterized protein</fullName>
    </submittedName>
</protein>
<proteinExistence type="predicted"/>
<feature type="non-terminal residue" evidence="1">
    <location>
        <position position="1"/>
    </location>
</feature>
<reference evidence="1" key="1">
    <citation type="journal article" date="2015" name="Nature">
        <title>Complex archaea that bridge the gap between prokaryotes and eukaryotes.</title>
        <authorList>
            <person name="Spang A."/>
            <person name="Saw J.H."/>
            <person name="Jorgensen S.L."/>
            <person name="Zaremba-Niedzwiedzka K."/>
            <person name="Martijn J."/>
            <person name="Lind A.E."/>
            <person name="van Eijk R."/>
            <person name="Schleper C."/>
            <person name="Guy L."/>
            <person name="Ettema T.J."/>
        </authorList>
    </citation>
    <scope>NUCLEOTIDE SEQUENCE</scope>
</reference>
<accession>A0A0F9AW14</accession>
<dbReference type="EMBL" id="LAZR01052580">
    <property type="protein sequence ID" value="KKK82644.1"/>
    <property type="molecule type" value="Genomic_DNA"/>
</dbReference>
<organism evidence="1">
    <name type="scientific">marine sediment metagenome</name>
    <dbReference type="NCBI Taxonomy" id="412755"/>
    <lineage>
        <taxon>unclassified sequences</taxon>
        <taxon>metagenomes</taxon>
        <taxon>ecological metagenomes</taxon>
    </lineage>
</organism>
<evidence type="ECO:0000313" key="1">
    <source>
        <dbReference type="EMBL" id="KKK82644.1"/>
    </source>
</evidence>
<comment type="caution">
    <text evidence="1">The sequence shown here is derived from an EMBL/GenBank/DDBJ whole genome shotgun (WGS) entry which is preliminary data.</text>
</comment>
<sequence>CCVYAMRASKREKAGRLKTLGEAIRGHGPEYGSASASWDNALGCARRN</sequence>
<gene>
    <name evidence="1" type="ORF">LCGC14_2801360</name>
</gene>
<dbReference type="AlphaFoldDB" id="A0A0F9AW14"/>